<comment type="pathway">
    <text evidence="6">Glycan biosynthesis.</text>
</comment>
<dbReference type="Pfam" id="PF02806">
    <property type="entry name" value="Alpha-amylase_C"/>
    <property type="match status" value="1"/>
</dbReference>
<keyword evidence="4" id="KW-0328">Glycosyltransferase</keyword>
<dbReference type="Gene3D" id="2.60.40.10">
    <property type="entry name" value="Immunoglobulins"/>
    <property type="match status" value="1"/>
</dbReference>
<dbReference type="GO" id="GO:0043169">
    <property type="term" value="F:cation binding"/>
    <property type="evidence" value="ECO:0007669"/>
    <property type="project" value="InterPro"/>
</dbReference>
<dbReference type="SUPFAM" id="SSF81296">
    <property type="entry name" value="E set domains"/>
    <property type="match status" value="1"/>
</dbReference>
<dbReference type="GO" id="GO:0004553">
    <property type="term" value="F:hydrolase activity, hydrolyzing O-glycosyl compounds"/>
    <property type="evidence" value="ECO:0007669"/>
    <property type="project" value="InterPro"/>
</dbReference>
<dbReference type="InterPro" id="IPR006048">
    <property type="entry name" value="A-amylase/branching_C"/>
</dbReference>
<dbReference type="AlphaFoldDB" id="A0AAN9Y778"/>
<evidence type="ECO:0000256" key="5">
    <source>
        <dbReference type="ARBA" id="ARBA00022679"/>
    </source>
</evidence>
<keyword evidence="10" id="KW-1185">Reference proteome</keyword>
<evidence type="ECO:0000313" key="10">
    <source>
        <dbReference type="Proteomes" id="UP001367676"/>
    </source>
</evidence>
<dbReference type="EC" id="2.4.1.18" evidence="3"/>
<dbReference type="FunFam" id="3.20.20.80:FF:000001">
    <property type="entry name" value="1,4-alpha-glucan branching enzyme"/>
    <property type="match status" value="1"/>
</dbReference>
<dbReference type="GO" id="GO:0005737">
    <property type="term" value="C:cytoplasm"/>
    <property type="evidence" value="ECO:0007669"/>
    <property type="project" value="TreeGrafter"/>
</dbReference>
<dbReference type="InterPro" id="IPR014756">
    <property type="entry name" value="Ig_E-set"/>
</dbReference>
<dbReference type="Proteomes" id="UP001367676">
    <property type="component" value="Unassembled WGS sequence"/>
</dbReference>
<dbReference type="EMBL" id="JBBCAQ010000008">
    <property type="protein sequence ID" value="KAK7602568.1"/>
    <property type="molecule type" value="Genomic_DNA"/>
</dbReference>
<sequence length="699" mass="80388">MGGKYSSMNPMEVHVPNIQELMSRDSYLKPYEQEFRRRYALYLDYVDKISQGDGSLNEFTKSYEKFGVHVRPDGTVTCLEWAPGAKALYLAGDFNNWNSSSHPYTRLEFGKWQLTLPPNADGSAQLSHLSEIKIVVETHSGEKVFRLSPWATYVVQPPEHEGYLFKQKIWNPPAAERYTFKHPHAKRPRSLRIYECHVGIGTNEPKIGSYLEFAQNVIPRVVDLGYNAIQVMAIMEHAYYASFGYQVTSYYAASSRFGTPEELKQLIDVAHEKGLYVLLDVVHSHASKNVLDGLNMFDGTDACYFHSGPRGSHPLWDSRLFNYSEYEVLRFLLSNLRFYMDEYQFDGFRFDGVTSMLYHSRGVGEFIGHYDDYFGMNVDTEALVYLMLANDTVHKLNPDCVTVAEEVSGMPASCRPVPEGGQGFDFRLGMAIPDKWIELLKKYSDEQWNMGEIVHTLTNRRWLEKTIAYAESHDQALVGDKTIAFWLMDKEMYWHMSTASSASGDAALIIDRGIALHKMIRLITHTLGGEAYLNFMGNEFGHPEWLDFPRQGNGNSYHYARRQWHLVDDPALKYKFLNDFDRAMNKLEERYGWLSADNAYVSWKHESDKVIAFERADLLFVFNFHPTQSFTDYKIGVDKAGTYKVLLDSDDTQFGGHSRVDANCEHRTVPEGWANRRNWLSLYLPSRTALIYYPLSGQN</sequence>
<dbReference type="InterPro" id="IPR037439">
    <property type="entry name" value="Branching_enzy"/>
</dbReference>
<dbReference type="FunFam" id="2.60.40.1180:FF:000003">
    <property type="entry name" value="1,4-alpha-glucan-branching enzyme, chloroplastic/amyloplastic"/>
    <property type="match status" value="1"/>
</dbReference>
<dbReference type="CDD" id="cd02854">
    <property type="entry name" value="E_set_GBE_euk_N"/>
    <property type="match status" value="1"/>
</dbReference>
<evidence type="ECO:0000256" key="6">
    <source>
        <dbReference type="ARBA" id="ARBA00060592"/>
    </source>
</evidence>
<comment type="caution">
    <text evidence="9">The sequence shown here is derived from an EMBL/GenBank/DDBJ whole genome shotgun (WGS) entry which is preliminary data.</text>
</comment>
<dbReference type="Gene3D" id="2.60.40.1180">
    <property type="entry name" value="Golgi alpha-mannosidase II"/>
    <property type="match status" value="1"/>
</dbReference>
<dbReference type="SUPFAM" id="SSF51445">
    <property type="entry name" value="(Trans)glycosidases"/>
    <property type="match status" value="1"/>
</dbReference>
<evidence type="ECO:0000313" key="9">
    <source>
        <dbReference type="EMBL" id="KAK7602568.1"/>
    </source>
</evidence>
<name>A0AAN9Y778_9HEMI</name>
<evidence type="ECO:0000256" key="1">
    <source>
        <dbReference type="ARBA" id="ARBA00000826"/>
    </source>
</evidence>
<dbReference type="Gene3D" id="3.20.20.80">
    <property type="entry name" value="Glycosidases"/>
    <property type="match status" value="1"/>
</dbReference>
<organism evidence="9 10">
    <name type="scientific">Parthenolecanium corni</name>
    <dbReference type="NCBI Taxonomy" id="536013"/>
    <lineage>
        <taxon>Eukaryota</taxon>
        <taxon>Metazoa</taxon>
        <taxon>Ecdysozoa</taxon>
        <taxon>Arthropoda</taxon>
        <taxon>Hexapoda</taxon>
        <taxon>Insecta</taxon>
        <taxon>Pterygota</taxon>
        <taxon>Neoptera</taxon>
        <taxon>Paraneoptera</taxon>
        <taxon>Hemiptera</taxon>
        <taxon>Sternorrhyncha</taxon>
        <taxon>Coccoidea</taxon>
        <taxon>Coccidae</taxon>
        <taxon>Parthenolecanium</taxon>
    </lineage>
</organism>
<gene>
    <name evidence="9" type="ORF">V9T40_008157</name>
</gene>
<evidence type="ECO:0000259" key="8">
    <source>
        <dbReference type="SMART" id="SM00642"/>
    </source>
</evidence>
<keyword evidence="5" id="KW-0808">Transferase</keyword>
<feature type="active site" description="Nucleophile" evidence="7">
    <location>
        <position position="351"/>
    </location>
</feature>
<dbReference type="PANTHER" id="PTHR43651:SF3">
    <property type="entry name" value="1,4-ALPHA-GLUCAN-BRANCHING ENZYME"/>
    <property type="match status" value="1"/>
</dbReference>
<dbReference type="InterPro" id="IPR013783">
    <property type="entry name" value="Ig-like_fold"/>
</dbReference>
<dbReference type="SMART" id="SM00642">
    <property type="entry name" value="Aamy"/>
    <property type="match status" value="1"/>
</dbReference>
<dbReference type="InterPro" id="IPR017853">
    <property type="entry name" value="GH"/>
</dbReference>
<dbReference type="CDD" id="cd11321">
    <property type="entry name" value="AmyAc_bac_euk_BE"/>
    <property type="match status" value="1"/>
</dbReference>
<comment type="similarity">
    <text evidence="2">Belongs to the glycosyl hydrolase 13 family. GlgB subfamily.</text>
</comment>
<dbReference type="InterPro" id="IPR006047">
    <property type="entry name" value="GH13_cat_dom"/>
</dbReference>
<protein>
    <recommendedName>
        <fullName evidence="3">1,4-alpha-glucan branching enzyme</fullName>
        <ecNumber evidence="3">2.4.1.18</ecNumber>
    </recommendedName>
</protein>
<evidence type="ECO:0000256" key="4">
    <source>
        <dbReference type="ARBA" id="ARBA00022676"/>
    </source>
</evidence>
<proteinExistence type="inferred from homology"/>
<dbReference type="Pfam" id="PF02922">
    <property type="entry name" value="CBM_48"/>
    <property type="match status" value="1"/>
</dbReference>
<dbReference type="InterPro" id="IPR013780">
    <property type="entry name" value="Glyco_hydro_b"/>
</dbReference>
<dbReference type="GO" id="GO:0003844">
    <property type="term" value="F:1,4-alpha-glucan branching enzyme activity"/>
    <property type="evidence" value="ECO:0007669"/>
    <property type="project" value="UniProtKB-EC"/>
</dbReference>
<feature type="active site" description="Nucleophile" evidence="7">
    <location>
        <position position="405"/>
    </location>
</feature>
<dbReference type="SUPFAM" id="SSF51011">
    <property type="entry name" value="Glycosyl hydrolase domain"/>
    <property type="match status" value="1"/>
</dbReference>
<dbReference type="PANTHER" id="PTHR43651">
    <property type="entry name" value="1,4-ALPHA-GLUCAN-BRANCHING ENZYME"/>
    <property type="match status" value="1"/>
</dbReference>
<feature type="domain" description="Glycosyl hydrolase family 13 catalytic" evidence="8">
    <location>
        <begin position="211"/>
        <end position="565"/>
    </location>
</feature>
<accession>A0AAN9Y778</accession>
<dbReference type="PIRSF" id="PIRSF000463">
    <property type="entry name" value="GlgB"/>
    <property type="match status" value="1"/>
</dbReference>
<evidence type="ECO:0000256" key="7">
    <source>
        <dbReference type="PIRSR" id="PIRSR000463-1"/>
    </source>
</evidence>
<evidence type="ECO:0000256" key="2">
    <source>
        <dbReference type="ARBA" id="ARBA00009000"/>
    </source>
</evidence>
<comment type="catalytic activity">
    <reaction evidence="1">
        <text>Transfers a segment of a (1-&gt;4)-alpha-D-glucan chain to a primary hydroxy group in a similar glucan chain.</text>
        <dbReference type="EC" id="2.4.1.18"/>
    </reaction>
</comment>
<dbReference type="GO" id="GO:0005978">
    <property type="term" value="P:glycogen biosynthetic process"/>
    <property type="evidence" value="ECO:0007669"/>
    <property type="project" value="InterPro"/>
</dbReference>
<reference evidence="9 10" key="1">
    <citation type="submission" date="2024-03" db="EMBL/GenBank/DDBJ databases">
        <title>Adaptation during the transition from Ophiocordyceps entomopathogen to insect associate is accompanied by gene loss and intensified selection.</title>
        <authorList>
            <person name="Ward C.M."/>
            <person name="Onetto C.A."/>
            <person name="Borneman A.R."/>
        </authorList>
    </citation>
    <scope>NUCLEOTIDE SEQUENCE [LARGE SCALE GENOMIC DNA]</scope>
    <source>
        <strain evidence="9">AWRI1</strain>
        <tissue evidence="9">Single Adult Female</tissue>
    </source>
</reference>
<evidence type="ECO:0000256" key="3">
    <source>
        <dbReference type="ARBA" id="ARBA00012541"/>
    </source>
</evidence>
<dbReference type="InterPro" id="IPR004193">
    <property type="entry name" value="Glyco_hydro_13_N"/>
</dbReference>
<dbReference type="Pfam" id="PF00128">
    <property type="entry name" value="Alpha-amylase"/>
    <property type="match status" value="1"/>
</dbReference>